<dbReference type="GO" id="GO:0008784">
    <property type="term" value="F:alanine racemase activity"/>
    <property type="evidence" value="ECO:0007669"/>
    <property type="project" value="UniProtKB-EC"/>
</dbReference>
<evidence type="ECO:0000256" key="4">
    <source>
        <dbReference type="PIRSR" id="PIRSR600821-50"/>
    </source>
</evidence>
<evidence type="ECO:0000256" key="1">
    <source>
        <dbReference type="ARBA" id="ARBA00001933"/>
    </source>
</evidence>
<dbReference type="PANTHER" id="PTHR30511:SF0">
    <property type="entry name" value="ALANINE RACEMASE, CATABOLIC-RELATED"/>
    <property type="match status" value="1"/>
</dbReference>
<dbReference type="SMART" id="SM01005">
    <property type="entry name" value="Ala_racemase_C"/>
    <property type="match status" value="1"/>
</dbReference>
<evidence type="ECO:0000259" key="5">
    <source>
        <dbReference type="SMART" id="SM01005"/>
    </source>
</evidence>
<accession>A0A9D1CLN1</accession>
<sequence>MADIHGESYLEVSLGALRENAKAIVAYVQVPVIGVVKCDGYGMSLEAAAKAWVEAGAAMLGVSTPREALHLRRAGFDQEMLLLAPVADEEIFSDLLAQNVIFTLSSLENAQNYARWAAGKTVRVHVAVDTGMGRFGIPWQNTQALKELYAQKGFSFEGIFSHFAKAFEGEYNITKTQLERFLQVTDTLRAAGCPIGIRHMANSNAALRFPQTRLDAVRVGSALTGRLFPKPPIPLRPATRYLAQVVECKTLQKGDTTGYAAVCRAQKTTRVAIVAVGSENGYGYVGGPDNYLLRDMVYYFRELFRLSRKLPYVTYQGKKLRLVGRVGNQYTLFDASGTDIQPGDYVEAQVPTVIPRTNLVFVEE</sequence>
<evidence type="ECO:0000313" key="7">
    <source>
        <dbReference type="Proteomes" id="UP000886796"/>
    </source>
</evidence>
<dbReference type="PRINTS" id="PR00992">
    <property type="entry name" value="ALARACEMASE"/>
</dbReference>
<keyword evidence="3 6" id="KW-0413">Isomerase</keyword>
<dbReference type="EC" id="5.1.1.1" evidence="6"/>
<dbReference type="SUPFAM" id="SSF50621">
    <property type="entry name" value="Alanine racemase C-terminal domain-like"/>
    <property type="match status" value="1"/>
</dbReference>
<name>A0A9D1CLN1_9FIRM</name>
<evidence type="ECO:0000313" key="6">
    <source>
        <dbReference type="EMBL" id="HIQ67926.1"/>
    </source>
</evidence>
<dbReference type="Gene3D" id="2.40.37.10">
    <property type="entry name" value="Lyase, Ornithine Decarboxylase, Chain A, domain 1"/>
    <property type="match status" value="1"/>
</dbReference>
<dbReference type="FunFam" id="3.20.20.10:FF:000002">
    <property type="entry name" value="Alanine racemase"/>
    <property type="match status" value="1"/>
</dbReference>
<comment type="caution">
    <text evidence="6">The sequence shown here is derived from an EMBL/GenBank/DDBJ whole genome shotgun (WGS) entry which is preliminary data.</text>
</comment>
<evidence type="ECO:0000256" key="2">
    <source>
        <dbReference type="ARBA" id="ARBA00022898"/>
    </source>
</evidence>
<dbReference type="GO" id="GO:0030632">
    <property type="term" value="P:D-alanine biosynthetic process"/>
    <property type="evidence" value="ECO:0007669"/>
    <property type="project" value="TreeGrafter"/>
</dbReference>
<dbReference type="Gene3D" id="3.20.20.10">
    <property type="entry name" value="Alanine racemase"/>
    <property type="match status" value="1"/>
</dbReference>
<proteinExistence type="predicted"/>
<dbReference type="InterPro" id="IPR009006">
    <property type="entry name" value="Ala_racemase/Decarboxylase_C"/>
</dbReference>
<dbReference type="GO" id="GO:0005829">
    <property type="term" value="C:cytosol"/>
    <property type="evidence" value="ECO:0007669"/>
    <property type="project" value="TreeGrafter"/>
</dbReference>
<reference evidence="6" key="1">
    <citation type="submission" date="2020-10" db="EMBL/GenBank/DDBJ databases">
        <authorList>
            <person name="Gilroy R."/>
        </authorList>
    </citation>
    <scope>NUCLEOTIDE SEQUENCE</scope>
    <source>
        <strain evidence="6">13361</strain>
    </source>
</reference>
<dbReference type="PANTHER" id="PTHR30511">
    <property type="entry name" value="ALANINE RACEMASE"/>
    <property type="match status" value="1"/>
</dbReference>
<gene>
    <name evidence="6" type="primary">alr</name>
    <name evidence="6" type="ORF">IAB74_05415</name>
</gene>
<protein>
    <submittedName>
        <fullName evidence="6">Alanine racemase</fullName>
        <ecNumber evidence="6">5.1.1.1</ecNumber>
    </submittedName>
</protein>
<organism evidence="6 7">
    <name type="scientific">Candidatus Faecousia excrementigallinarum</name>
    <dbReference type="NCBI Taxonomy" id="2840806"/>
    <lineage>
        <taxon>Bacteria</taxon>
        <taxon>Bacillati</taxon>
        <taxon>Bacillota</taxon>
        <taxon>Clostridia</taxon>
        <taxon>Eubacteriales</taxon>
        <taxon>Oscillospiraceae</taxon>
        <taxon>Faecousia</taxon>
    </lineage>
</organism>
<dbReference type="NCBIfam" id="TIGR00492">
    <property type="entry name" value="alr"/>
    <property type="match status" value="1"/>
</dbReference>
<evidence type="ECO:0000256" key="3">
    <source>
        <dbReference type="ARBA" id="ARBA00023235"/>
    </source>
</evidence>
<dbReference type="Pfam" id="PF01168">
    <property type="entry name" value="Ala_racemase_N"/>
    <property type="match status" value="1"/>
</dbReference>
<dbReference type="InterPro" id="IPR001608">
    <property type="entry name" value="Ala_racemase_N"/>
</dbReference>
<dbReference type="CDD" id="cd00430">
    <property type="entry name" value="PLPDE_III_AR"/>
    <property type="match status" value="1"/>
</dbReference>
<reference evidence="6" key="2">
    <citation type="journal article" date="2021" name="PeerJ">
        <title>Extensive microbial diversity within the chicken gut microbiome revealed by metagenomics and culture.</title>
        <authorList>
            <person name="Gilroy R."/>
            <person name="Ravi A."/>
            <person name="Getino M."/>
            <person name="Pursley I."/>
            <person name="Horton D.L."/>
            <person name="Alikhan N.F."/>
            <person name="Baker D."/>
            <person name="Gharbi K."/>
            <person name="Hall N."/>
            <person name="Watson M."/>
            <person name="Adriaenssens E.M."/>
            <person name="Foster-Nyarko E."/>
            <person name="Jarju S."/>
            <person name="Secka A."/>
            <person name="Antonio M."/>
            <person name="Oren A."/>
            <person name="Chaudhuri R.R."/>
            <person name="La Ragione R."/>
            <person name="Hildebrand F."/>
            <person name="Pallen M.J."/>
        </authorList>
    </citation>
    <scope>NUCLEOTIDE SEQUENCE</scope>
    <source>
        <strain evidence="6">13361</strain>
    </source>
</reference>
<dbReference type="InterPro" id="IPR011079">
    <property type="entry name" value="Ala_racemase_C"/>
</dbReference>
<keyword evidence="2 4" id="KW-0663">Pyridoxal phosphate</keyword>
<dbReference type="InterPro" id="IPR029066">
    <property type="entry name" value="PLP-binding_barrel"/>
</dbReference>
<dbReference type="Proteomes" id="UP000886796">
    <property type="component" value="Unassembled WGS sequence"/>
</dbReference>
<dbReference type="AlphaFoldDB" id="A0A9D1CLN1"/>
<dbReference type="SUPFAM" id="SSF51419">
    <property type="entry name" value="PLP-binding barrel"/>
    <property type="match status" value="1"/>
</dbReference>
<dbReference type="Pfam" id="PF00842">
    <property type="entry name" value="Ala_racemase_C"/>
    <property type="match status" value="1"/>
</dbReference>
<comment type="cofactor">
    <cofactor evidence="1 4">
        <name>pyridoxal 5'-phosphate</name>
        <dbReference type="ChEBI" id="CHEBI:597326"/>
    </cofactor>
</comment>
<dbReference type="InterPro" id="IPR000821">
    <property type="entry name" value="Ala_racemase"/>
</dbReference>
<dbReference type="EMBL" id="DVFK01000076">
    <property type="protein sequence ID" value="HIQ67926.1"/>
    <property type="molecule type" value="Genomic_DNA"/>
</dbReference>
<dbReference type="GO" id="GO:0030170">
    <property type="term" value="F:pyridoxal phosphate binding"/>
    <property type="evidence" value="ECO:0007669"/>
    <property type="project" value="TreeGrafter"/>
</dbReference>
<feature type="modified residue" description="N6-(pyridoxal phosphate)lysine" evidence="4">
    <location>
        <position position="37"/>
    </location>
</feature>
<feature type="domain" description="Alanine racemase C-terminal" evidence="5">
    <location>
        <begin position="238"/>
        <end position="362"/>
    </location>
</feature>